<comment type="caution">
    <text evidence="2">The sequence shown here is derived from an EMBL/GenBank/DDBJ whole genome shotgun (WGS) entry which is preliminary data.</text>
</comment>
<sequence>MVPDLIGIDGPPHVSTPQSEEVVGSLSEKDSSLEGSSKGSQSGSQSNFEESHSKESEDRMYVPNLQDESKSKSERNPQMGNH</sequence>
<accession>A0AAN8TKM3</accession>
<organism evidence="2 3">
    <name type="scientific">Solanum bulbocastanum</name>
    <name type="common">Wild potato</name>
    <dbReference type="NCBI Taxonomy" id="147425"/>
    <lineage>
        <taxon>Eukaryota</taxon>
        <taxon>Viridiplantae</taxon>
        <taxon>Streptophyta</taxon>
        <taxon>Embryophyta</taxon>
        <taxon>Tracheophyta</taxon>
        <taxon>Spermatophyta</taxon>
        <taxon>Magnoliopsida</taxon>
        <taxon>eudicotyledons</taxon>
        <taxon>Gunneridae</taxon>
        <taxon>Pentapetalae</taxon>
        <taxon>asterids</taxon>
        <taxon>lamiids</taxon>
        <taxon>Solanales</taxon>
        <taxon>Solanaceae</taxon>
        <taxon>Solanoideae</taxon>
        <taxon>Solaneae</taxon>
        <taxon>Solanum</taxon>
    </lineage>
</organism>
<protein>
    <submittedName>
        <fullName evidence="2">Uncharacterized protein</fullName>
    </submittedName>
</protein>
<gene>
    <name evidence="2" type="ORF">RDI58_013315</name>
</gene>
<proteinExistence type="predicted"/>
<name>A0AAN8TKM3_SOLBU</name>
<reference evidence="2 3" key="1">
    <citation type="submission" date="2024-02" db="EMBL/GenBank/DDBJ databases">
        <title>de novo genome assembly of Solanum bulbocastanum strain 11H21.</title>
        <authorList>
            <person name="Hosaka A.J."/>
        </authorList>
    </citation>
    <scope>NUCLEOTIDE SEQUENCE [LARGE SCALE GENOMIC DNA]</scope>
    <source>
        <tissue evidence="2">Young leaves</tissue>
    </source>
</reference>
<evidence type="ECO:0000313" key="2">
    <source>
        <dbReference type="EMBL" id="KAK6789515.1"/>
    </source>
</evidence>
<dbReference type="AlphaFoldDB" id="A0AAN8TKM3"/>
<dbReference type="EMBL" id="JBANQN010000005">
    <property type="protein sequence ID" value="KAK6789515.1"/>
    <property type="molecule type" value="Genomic_DNA"/>
</dbReference>
<feature type="compositionally biased region" description="Low complexity" evidence="1">
    <location>
        <begin position="33"/>
        <end position="46"/>
    </location>
</feature>
<evidence type="ECO:0000313" key="3">
    <source>
        <dbReference type="Proteomes" id="UP001371456"/>
    </source>
</evidence>
<keyword evidence="3" id="KW-1185">Reference proteome</keyword>
<dbReference type="Proteomes" id="UP001371456">
    <property type="component" value="Unassembled WGS sequence"/>
</dbReference>
<evidence type="ECO:0000256" key="1">
    <source>
        <dbReference type="SAM" id="MobiDB-lite"/>
    </source>
</evidence>
<feature type="region of interest" description="Disordered" evidence="1">
    <location>
        <begin position="1"/>
        <end position="82"/>
    </location>
</feature>
<feature type="compositionally biased region" description="Basic and acidic residues" evidence="1">
    <location>
        <begin position="49"/>
        <end position="60"/>
    </location>
</feature>